<feature type="domain" description="G-patch" evidence="2">
    <location>
        <begin position="158"/>
        <end position="227"/>
    </location>
</feature>
<evidence type="ECO:0000313" key="4">
    <source>
        <dbReference type="Proteomes" id="UP000326924"/>
    </source>
</evidence>
<dbReference type="EMBL" id="VXIS01000068">
    <property type="protein sequence ID" value="KAA8908481.1"/>
    <property type="molecule type" value="Genomic_DNA"/>
</dbReference>
<organism evidence="3 4">
    <name type="scientific">Sphaerosporella brunnea</name>
    <dbReference type="NCBI Taxonomy" id="1250544"/>
    <lineage>
        <taxon>Eukaryota</taxon>
        <taxon>Fungi</taxon>
        <taxon>Dikarya</taxon>
        <taxon>Ascomycota</taxon>
        <taxon>Pezizomycotina</taxon>
        <taxon>Pezizomycetes</taxon>
        <taxon>Pezizales</taxon>
        <taxon>Pyronemataceae</taxon>
        <taxon>Sphaerosporella</taxon>
    </lineage>
</organism>
<protein>
    <recommendedName>
        <fullName evidence="2">G-patch domain-containing protein</fullName>
    </recommendedName>
</protein>
<dbReference type="Pfam" id="PF07713">
    <property type="entry name" value="DUF1604"/>
    <property type="match status" value="1"/>
</dbReference>
<feature type="region of interest" description="Disordered" evidence="1">
    <location>
        <begin position="93"/>
        <end position="116"/>
    </location>
</feature>
<dbReference type="GO" id="GO:0006397">
    <property type="term" value="P:mRNA processing"/>
    <property type="evidence" value="ECO:0007669"/>
    <property type="project" value="InterPro"/>
</dbReference>
<dbReference type="PANTHER" id="PTHR13384:SF19">
    <property type="entry name" value="G PATCH DOMAIN-CONTAINING PROTEIN 1"/>
    <property type="match status" value="1"/>
</dbReference>
<evidence type="ECO:0000313" key="3">
    <source>
        <dbReference type="EMBL" id="KAA8908481.1"/>
    </source>
</evidence>
<proteinExistence type="predicted"/>
<dbReference type="GO" id="GO:0003723">
    <property type="term" value="F:RNA binding"/>
    <property type="evidence" value="ECO:0007669"/>
    <property type="project" value="TreeGrafter"/>
</dbReference>
<feature type="compositionally biased region" description="Basic and acidic residues" evidence="1">
    <location>
        <begin position="1"/>
        <end position="10"/>
    </location>
</feature>
<dbReference type="Pfam" id="PF26093">
    <property type="entry name" value="HTH_TGH"/>
    <property type="match status" value="1"/>
</dbReference>
<reference evidence="3 4" key="1">
    <citation type="submission" date="2019-09" db="EMBL/GenBank/DDBJ databases">
        <title>Draft genome of the ectomycorrhizal ascomycete Sphaerosporella brunnea.</title>
        <authorList>
            <consortium name="DOE Joint Genome Institute"/>
            <person name="Benucci G.M."/>
            <person name="Marozzi G."/>
            <person name="Antonielli L."/>
            <person name="Sanchez S."/>
            <person name="Marco P."/>
            <person name="Wang X."/>
            <person name="Falini L.B."/>
            <person name="Barry K."/>
            <person name="Haridas S."/>
            <person name="Lipzen A."/>
            <person name="Labutti K."/>
            <person name="Grigoriev I.V."/>
            <person name="Murat C."/>
            <person name="Martin F."/>
            <person name="Albertini E."/>
            <person name="Donnini D."/>
            <person name="Bonito G."/>
        </authorList>
    </citation>
    <scope>NUCLEOTIDE SEQUENCE [LARGE SCALE GENOMIC DNA]</scope>
    <source>
        <strain evidence="3 4">Sb_GMNB300</strain>
    </source>
</reference>
<keyword evidence="4" id="KW-1185">Reference proteome</keyword>
<evidence type="ECO:0000259" key="2">
    <source>
        <dbReference type="PROSITE" id="PS50174"/>
    </source>
</evidence>
<dbReference type="OrthoDB" id="20507at2759"/>
<dbReference type="Proteomes" id="UP000326924">
    <property type="component" value="Unassembled WGS sequence"/>
</dbReference>
<name>A0A5J5EZU3_9PEZI</name>
<comment type="caution">
    <text evidence="3">The sequence shown here is derived from an EMBL/GenBank/DDBJ whole genome shotgun (WGS) entry which is preliminary data.</text>
</comment>
<dbReference type="PANTHER" id="PTHR13384">
    <property type="entry name" value="G PATCH DOMAIN-CONTAINING PROTEIN 1"/>
    <property type="match status" value="1"/>
</dbReference>
<feature type="region of interest" description="Disordered" evidence="1">
    <location>
        <begin position="1"/>
        <end position="39"/>
    </location>
</feature>
<dbReference type="InterPro" id="IPR011666">
    <property type="entry name" value="DUF1604"/>
</dbReference>
<accession>A0A5J5EZU3</accession>
<dbReference type="AlphaFoldDB" id="A0A5J5EZU3"/>
<evidence type="ECO:0000256" key="1">
    <source>
        <dbReference type="SAM" id="MobiDB-lite"/>
    </source>
</evidence>
<dbReference type="PROSITE" id="PS50174">
    <property type="entry name" value="G_PATCH"/>
    <property type="match status" value="1"/>
</dbReference>
<dbReference type="InParanoid" id="A0A5J5EZU3"/>
<sequence length="666" mass="72443">MPYKRNRSEFEQSPNQSPSFALYGTALPPLDSSTRDDGSYVPAWKQEVVDERGRKRLHGAFTGGFSAGLYPLRESAMHSYFNTVGSKEGWTPSAFKSSRGARAKTGLPKPEDFMDEEDLREAEEARQIEMNRNFVGIGGPEDGRQPRTLMDLLIPAIEDTMGTKLLKKMGWKEGQGIGPKTLRKAKDFDGETEGSSGSKEFLFAPENARLVSFRRKDDVHGLGYAVEAPFGKSGKQDEGNTDVIGFGTGSKPAKLKKPTGPAFGVGILNDDGEDDEDPYEIRPKSSYNRVIGGDKPKKKPAARPLAGKHVFVPKKAATLKSYETARKCHDGRLPLPGFILADVTVEPQKPHYPPPTVPEDWKIPGMAEKTPAPKAVSTGDASVAKLDPRARGALLGEAPLPGKSVFDFLTPEARNRIANLTGKTDLPQGLGEAPPSTTRSTIADIVPQLDSSVALSALKGGYMPYGDDLEKRARYRSFLEIKAGLREGLPDRKYGMNTQDWVKEMTEFVGAARIFKPLSGSMATRFTSSASTNIQGNMDKSFDSDVLINRPAAKEEDPAEAAARMSMYGPLTRSVIEWTPNRLLCKRFNVQYMGPNTATAEIKSAAAANFGVPDIGSGGVEVPIAETSKPDVLQIDAEKNEALEGERAADEVFKNIFGDSDDDEDE</sequence>
<dbReference type="GO" id="GO:0005634">
    <property type="term" value="C:nucleus"/>
    <property type="evidence" value="ECO:0007669"/>
    <property type="project" value="TreeGrafter"/>
</dbReference>
<gene>
    <name evidence="3" type="ORF">FN846DRAFT_777246</name>
</gene>
<feature type="region of interest" description="Disordered" evidence="1">
    <location>
        <begin position="270"/>
        <end position="304"/>
    </location>
</feature>
<dbReference type="Pfam" id="PF01585">
    <property type="entry name" value="G-patch"/>
    <property type="match status" value="1"/>
</dbReference>
<dbReference type="InterPro" id="IPR000467">
    <property type="entry name" value="G_patch_dom"/>
</dbReference>